<evidence type="ECO:0000256" key="2">
    <source>
        <dbReference type="SAM" id="Phobius"/>
    </source>
</evidence>
<feature type="transmembrane region" description="Helical" evidence="2">
    <location>
        <begin position="37"/>
        <end position="58"/>
    </location>
</feature>
<evidence type="ECO:0000313" key="4">
    <source>
        <dbReference type="Proteomes" id="UP000075357"/>
    </source>
</evidence>
<evidence type="ECO:0000313" key="3">
    <source>
        <dbReference type="EMBL" id="KXZ58754.1"/>
    </source>
</evidence>
<sequence>MGLFSKREKELKAPKDQKSPEAKGSSWTHGRQMSGRLLSGLLFAAIACGPIALFAAAARPAAIASAPAQTQEAGLSVQQQSAGGYALGYVGSWLGASKEAPGDLGDYIDLATLRQLSEQPWEYRNLAVVSITPVDETSFINVVVAGNVKELTVSDSSDTSSTTWPRRYFQVAVSAEGETLRVVGLPAPVAAPVEGKTTSLAYAQTISSSDPAAETVSAFLGAYLAGSGELARFSSPGTDFTALSPAPYVNVSVFDLRADVAPAKTPGDGDVVKVLATVSLLSPLEQQLTSTYSLTLTARAGRWEVSAIDLAPQATSEKKSATPAPSPSGTGN</sequence>
<dbReference type="PATRIC" id="fig|36807.3.peg.2500"/>
<dbReference type="AlphaFoldDB" id="A0A150H9U6"/>
<name>A0A150H9U6_9MICO</name>
<dbReference type="RefSeq" id="WP_061683603.1">
    <property type="nucleotide sequence ID" value="NZ_LRAD01000053.1"/>
</dbReference>
<dbReference type="STRING" id="36807.Mlaev_02457"/>
<feature type="compositionally biased region" description="Basic and acidic residues" evidence="1">
    <location>
        <begin position="1"/>
        <end position="21"/>
    </location>
</feature>
<dbReference type="EMBL" id="LRAD01000053">
    <property type="protein sequence ID" value="KXZ58754.1"/>
    <property type="molecule type" value="Genomic_DNA"/>
</dbReference>
<keyword evidence="2" id="KW-1133">Transmembrane helix</keyword>
<comment type="caution">
    <text evidence="3">The sequence shown here is derived from an EMBL/GenBank/DDBJ whole genome shotgun (WGS) entry which is preliminary data.</text>
</comment>
<reference evidence="3 4" key="1">
    <citation type="submission" date="2016-01" db="EMBL/GenBank/DDBJ databases">
        <title>Draft genome sequences of Microbacterium laevaniformans LCDC 91-0039 and the type strain of Microbacterium hominis LCDC 84-209.</title>
        <authorList>
            <person name="Bernier A.-M."/>
            <person name="Bernard K."/>
        </authorList>
    </citation>
    <scope>NUCLEOTIDE SEQUENCE [LARGE SCALE GENOMIC DNA]</scope>
    <source>
        <strain evidence="3 4">LCDC 91-0039</strain>
    </source>
</reference>
<keyword evidence="2" id="KW-0812">Transmembrane</keyword>
<dbReference type="Proteomes" id="UP000075357">
    <property type="component" value="Unassembled WGS sequence"/>
</dbReference>
<gene>
    <name evidence="3" type="ORF">Mlaev_02457</name>
</gene>
<feature type="region of interest" description="Disordered" evidence="1">
    <location>
        <begin position="312"/>
        <end position="332"/>
    </location>
</feature>
<organism evidence="3 4">
    <name type="scientific">Microbacterium laevaniformans</name>
    <dbReference type="NCBI Taxonomy" id="36807"/>
    <lineage>
        <taxon>Bacteria</taxon>
        <taxon>Bacillati</taxon>
        <taxon>Actinomycetota</taxon>
        <taxon>Actinomycetes</taxon>
        <taxon>Micrococcales</taxon>
        <taxon>Microbacteriaceae</taxon>
        <taxon>Microbacterium</taxon>
    </lineage>
</organism>
<dbReference type="InterPro" id="IPR024735">
    <property type="entry name" value="TcpC"/>
</dbReference>
<accession>A0A150H9U6</accession>
<protein>
    <submittedName>
        <fullName evidence="3">Conjugative transposon protein TcpC</fullName>
    </submittedName>
</protein>
<proteinExistence type="predicted"/>
<evidence type="ECO:0000256" key="1">
    <source>
        <dbReference type="SAM" id="MobiDB-lite"/>
    </source>
</evidence>
<keyword evidence="2" id="KW-0472">Membrane</keyword>
<dbReference type="Pfam" id="PF12642">
    <property type="entry name" value="TpcC"/>
    <property type="match status" value="1"/>
</dbReference>
<keyword evidence="4" id="KW-1185">Reference proteome</keyword>
<feature type="region of interest" description="Disordered" evidence="1">
    <location>
        <begin position="1"/>
        <end position="30"/>
    </location>
</feature>